<dbReference type="Proteomes" id="UP001196870">
    <property type="component" value="Unassembled WGS sequence"/>
</dbReference>
<proteinExistence type="predicted"/>
<evidence type="ECO:0000313" key="3">
    <source>
        <dbReference type="Proteomes" id="UP001196870"/>
    </source>
</evidence>
<keyword evidence="3" id="KW-1185">Reference proteome</keyword>
<dbReference type="RefSeq" id="WP_211853943.1">
    <property type="nucleotide sequence ID" value="NZ_JAAGBB010000021.1"/>
</dbReference>
<evidence type="ECO:0000256" key="1">
    <source>
        <dbReference type="SAM" id="SignalP"/>
    </source>
</evidence>
<keyword evidence="1" id="KW-0732">Signal</keyword>
<organism evidence="2 3">
    <name type="scientific">Plastoroseomonas hellenica</name>
    <dbReference type="NCBI Taxonomy" id="2687306"/>
    <lineage>
        <taxon>Bacteria</taxon>
        <taxon>Pseudomonadati</taxon>
        <taxon>Pseudomonadota</taxon>
        <taxon>Alphaproteobacteria</taxon>
        <taxon>Acetobacterales</taxon>
        <taxon>Acetobacteraceae</taxon>
        <taxon>Plastoroseomonas</taxon>
    </lineage>
</organism>
<reference evidence="3" key="1">
    <citation type="journal article" date="2021" name="Syst. Appl. Microbiol.">
        <title>Roseomonas hellenica sp. nov., isolated from roots of wild-growing Alkanna tinctoria.</title>
        <authorList>
            <person name="Rat A."/>
            <person name="Naranjo H.D."/>
            <person name="Lebbe L."/>
            <person name="Cnockaert M."/>
            <person name="Krigas N."/>
            <person name="Grigoriadou K."/>
            <person name="Maloupa E."/>
            <person name="Willems A."/>
        </authorList>
    </citation>
    <scope>NUCLEOTIDE SEQUENCE [LARGE SCALE GENOMIC DNA]</scope>
    <source>
        <strain evidence="3">LMG 31523</strain>
    </source>
</reference>
<name>A0ABS5F2B3_9PROT</name>
<accession>A0ABS5F2B3</accession>
<dbReference type="EMBL" id="JAAGBB010000021">
    <property type="protein sequence ID" value="MBR0666270.1"/>
    <property type="molecule type" value="Genomic_DNA"/>
</dbReference>
<evidence type="ECO:0000313" key="2">
    <source>
        <dbReference type="EMBL" id="MBR0666270.1"/>
    </source>
</evidence>
<gene>
    <name evidence="2" type="ORF">GXW71_18050</name>
</gene>
<feature type="signal peptide" evidence="1">
    <location>
        <begin position="1"/>
        <end position="20"/>
    </location>
</feature>
<sequence length="82" mass="9213">MRHALVLLPLLCLPALPAAAKTHVYCIENRIVVEQRDMGLMRRDRGYASICTLGPSFDFSPDATRWVEANLRQRVGGDCRCP</sequence>
<feature type="chain" id="PRO_5045324109" evidence="1">
    <location>
        <begin position="21"/>
        <end position="82"/>
    </location>
</feature>
<comment type="caution">
    <text evidence="2">The sequence shown here is derived from an EMBL/GenBank/DDBJ whole genome shotgun (WGS) entry which is preliminary data.</text>
</comment>
<protein>
    <submittedName>
        <fullName evidence="2">Uncharacterized protein</fullName>
    </submittedName>
</protein>